<evidence type="ECO:0000256" key="2">
    <source>
        <dbReference type="ARBA" id="ARBA00016279"/>
    </source>
</evidence>
<evidence type="ECO:0000259" key="8">
    <source>
        <dbReference type="Pfam" id="PF00899"/>
    </source>
</evidence>
<sequence length="289" mass="32610">MNDKKKNEKKRYLRLKNLKEFGVDVTWENLFSKTVLFAGVGGVGSIAAEMLARCGIGKMILIDLDIVEEVNLNRLFYTQENIGKPKVEVAKEILTKINRDVEIETYHSDICAIDFEEKFEQLIKESDLVISSLDNVPARLFINEKCVQLRKEYIDSGASRSGLGGYVHLVIPYKTACYQCTGSIDLGEKKHGEPCSASLPTTIAIIASLTVEITLKYLLNFGVIPDYIGFNALTDQYILQKMNRDPLCYICGERKISLKEQKKSLQKIDKLTEGKTVDELIQNLVSQEK</sequence>
<evidence type="ECO:0000256" key="5">
    <source>
        <dbReference type="ARBA" id="ARBA00022786"/>
    </source>
</evidence>
<dbReference type="Gene3D" id="3.40.50.720">
    <property type="entry name" value="NAD(P)-binding Rossmann-like Domain"/>
    <property type="match status" value="1"/>
</dbReference>
<accession>A0A9Y1BRQ7</accession>
<dbReference type="GO" id="GO:0005524">
    <property type="term" value="F:ATP binding"/>
    <property type="evidence" value="ECO:0007669"/>
    <property type="project" value="UniProtKB-KW"/>
</dbReference>
<keyword evidence="6" id="KW-0862">Zinc</keyword>
<evidence type="ECO:0000256" key="7">
    <source>
        <dbReference type="ARBA" id="ARBA00022840"/>
    </source>
</evidence>
<keyword evidence="3" id="KW-0479">Metal-binding</keyword>
<keyword evidence="5" id="KW-0833">Ubl conjugation pathway</keyword>
<dbReference type="InterPro" id="IPR000594">
    <property type="entry name" value="ThiF_NAD_FAD-bd"/>
</dbReference>
<evidence type="ECO:0000256" key="3">
    <source>
        <dbReference type="ARBA" id="ARBA00022723"/>
    </source>
</evidence>
<evidence type="ECO:0000256" key="6">
    <source>
        <dbReference type="ARBA" id="ARBA00022833"/>
    </source>
</evidence>
<comment type="similarity">
    <text evidence="1">Belongs to the ubiquitin-activating E1 family. UBA5 subfamily.</text>
</comment>
<dbReference type="PANTHER" id="PTHR10953:SF9">
    <property type="entry name" value="UBIQUITIN-LIKE MODIFIER-ACTIVATING ENZYME 5"/>
    <property type="match status" value="1"/>
</dbReference>
<keyword evidence="4" id="KW-0547">Nucleotide-binding</keyword>
<keyword evidence="7" id="KW-0067">ATP-binding</keyword>
<gene>
    <name evidence="9" type="ORF">K9W46_02190</name>
</gene>
<feature type="domain" description="THIF-type NAD/FAD binding fold" evidence="8">
    <location>
        <begin position="17"/>
        <end position="241"/>
    </location>
</feature>
<dbReference type="EMBL" id="CP084167">
    <property type="protein sequence ID" value="UJG44003.1"/>
    <property type="molecule type" value="Genomic_DNA"/>
</dbReference>
<evidence type="ECO:0000313" key="9">
    <source>
        <dbReference type="EMBL" id="UJG44003.1"/>
    </source>
</evidence>
<dbReference type="PANTHER" id="PTHR10953">
    <property type="entry name" value="UBIQUITIN-ACTIVATING ENZYME E1"/>
    <property type="match status" value="1"/>
</dbReference>
<dbReference type="Pfam" id="PF00899">
    <property type="entry name" value="ThiF"/>
    <property type="match status" value="1"/>
</dbReference>
<dbReference type="CDD" id="cd00757">
    <property type="entry name" value="ThiF_MoeB_HesA_family"/>
    <property type="match status" value="1"/>
</dbReference>
<evidence type="ECO:0000256" key="4">
    <source>
        <dbReference type="ARBA" id="ARBA00022741"/>
    </source>
</evidence>
<dbReference type="AlphaFoldDB" id="A0A9Y1BRQ7"/>
<reference evidence="9" key="1">
    <citation type="journal article" date="2022" name="Nat. Microbiol.">
        <title>Unique mobile elements and scalable gene flow at the prokaryote-eukaryote boundary revealed by circularized Asgard archaea genomes.</title>
        <authorList>
            <person name="Wu F."/>
            <person name="Speth D.R."/>
            <person name="Philosof A."/>
            <person name="Cremiere A."/>
            <person name="Narayanan A."/>
            <person name="Barco R.A."/>
            <person name="Connon S.A."/>
            <person name="Amend J.P."/>
            <person name="Antoshechkin I.A."/>
            <person name="Orphan V.J."/>
        </authorList>
    </citation>
    <scope>NUCLEOTIDE SEQUENCE</scope>
    <source>
        <strain evidence="9">PR6</strain>
    </source>
</reference>
<dbReference type="Proteomes" id="UP001200513">
    <property type="component" value="Chromosome"/>
</dbReference>
<name>A0A9Y1BRQ7_9ARCH</name>
<protein>
    <recommendedName>
        <fullName evidence="2">Ubiquitin-like modifier-activating enzyme 5</fullName>
    </recommendedName>
</protein>
<dbReference type="GO" id="GO:0071569">
    <property type="term" value="P:protein ufmylation"/>
    <property type="evidence" value="ECO:0007669"/>
    <property type="project" value="TreeGrafter"/>
</dbReference>
<organism evidence="9">
    <name type="scientific">Candidatus Heimdallarchaeum endolithica</name>
    <dbReference type="NCBI Taxonomy" id="2876572"/>
    <lineage>
        <taxon>Archaea</taxon>
        <taxon>Promethearchaeati</taxon>
        <taxon>Candidatus Heimdallarchaeota</taxon>
        <taxon>Candidatus Heimdallarchaeia (ex Rinke et al. 2021) (nom. nud.)</taxon>
        <taxon>Candidatus Heimdallarchaeales</taxon>
        <taxon>Candidatus Heimdallarchaeaceae</taxon>
        <taxon>Candidatus Heimdallarchaeum</taxon>
    </lineage>
</organism>
<dbReference type="InterPro" id="IPR045886">
    <property type="entry name" value="ThiF/MoeB/HesA"/>
</dbReference>
<proteinExistence type="inferred from homology"/>
<dbReference type="GO" id="GO:0046872">
    <property type="term" value="F:metal ion binding"/>
    <property type="evidence" value="ECO:0007669"/>
    <property type="project" value="UniProtKB-KW"/>
</dbReference>
<dbReference type="SUPFAM" id="SSF69572">
    <property type="entry name" value="Activating enzymes of the ubiquitin-like proteins"/>
    <property type="match status" value="1"/>
</dbReference>
<dbReference type="GO" id="GO:0071566">
    <property type="term" value="F:UFM1 activating enzyme activity"/>
    <property type="evidence" value="ECO:0007669"/>
    <property type="project" value="TreeGrafter"/>
</dbReference>
<evidence type="ECO:0000256" key="1">
    <source>
        <dbReference type="ARBA" id="ARBA00005339"/>
    </source>
</evidence>
<dbReference type="GO" id="GO:0005829">
    <property type="term" value="C:cytosol"/>
    <property type="evidence" value="ECO:0007669"/>
    <property type="project" value="TreeGrafter"/>
</dbReference>
<dbReference type="InterPro" id="IPR035985">
    <property type="entry name" value="Ubiquitin-activating_enz"/>
</dbReference>